<accession>A0A8H7QF27</accession>
<keyword evidence="3" id="KW-0732">Signal</keyword>
<evidence type="ECO:0000256" key="3">
    <source>
        <dbReference type="SAM" id="SignalP"/>
    </source>
</evidence>
<keyword evidence="2" id="KW-0472">Membrane</keyword>
<dbReference type="Proteomes" id="UP000650833">
    <property type="component" value="Unassembled WGS sequence"/>
</dbReference>
<organism evidence="4 5">
    <name type="scientific">Mucor plumbeus</name>
    <dbReference type="NCBI Taxonomy" id="97098"/>
    <lineage>
        <taxon>Eukaryota</taxon>
        <taxon>Fungi</taxon>
        <taxon>Fungi incertae sedis</taxon>
        <taxon>Mucoromycota</taxon>
        <taxon>Mucoromycotina</taxon>
        <taxon>Mucoromycetes</taxon>
        <taxon>Mucorales</taxon>
        <taxon>Mucorineae</taxon>
        <taxon>Mucoraceae</taxon>
        <taxon>Mucor</taxon>
    </lineage>
</organism>
<feature type="signal peptide" evidence="3">
    <location>
        <begin position="1"/>
        <end position="25"/>
    </location>
</feature>
<dbReference type="EMBL" id="JAEPRC010000804">
    <property type="protein sequence ID" value="KAG2191624.1"/>
    <property type="molecule type" value="Genomic_DNA"/>
</dbReference>
<dbReference type="AlphaFoldDB" id="A0A8H7QF27"/>
<feature type="region of interest" description="Disordered" evidence="1">
    <location>
        <begin position="29"/>
        <end position="81"/>
    </location>
</feature>
<name>A0A8H7QF27_9FUNG</name>
<feature type="compositionally biased region" description="Acidic residues" evidence="1">
    <location>
        <begin position="33"/>
        <end position="48"/>
    </location>
</feature>
<evidence type="ECO:0000313" key="5">
    <source>
        <dbReference type="Proteomes" id="UP000650833"/>
    </source>
</evidence>
<evidence type="ECO:0000256" key="2">
    <source>
        <dbReference type="SAM" id="Phobius"/>
    </source>
</evidence>
<feature type="transmembrane region" description="Helical" evidence="2">
    <location>
        <begin position="151"/>
        <end position="167"/>
    </location>
</feature>
<protein>
    <submittedName>
        <fullName evidence="4">Uncharacterized protein</fullName>
    </submittedName>
</protein>
<dbReference type="OrthoDB" id="2285224at2759"/>
<sequence length="168" mass="19032">MRFSTAKFVLFIAFVVCFITTQVAAKHHHKDCDDDGDEQENWDGDNDWNDNNYRNRDNDDNDWDTNSDWDNSSDWDANDWEHNNGDWDNSASSTWSESLPISTYGQPTDYYPSGESATITVTYTHIYTATSAPSNYSNHSQMSNMASVKSIGVPVTLAAIMFTMVILT</sequence>
<comment type="caution">
    <text evidence="4">The sequence shown here is derived from an EMBL/GenBank/DDBJ whole genome shotgun (WGS) entry which is preliminary data.</text>
</comment>
<keyword evidence="2" id="KW-1133">Transmembrane helix</keyword>
<proteinExistence type="predicted"/>
<keyword evidence="5" id="KW-1185">Reference proteome</keyword>
<feature type="chain" id="PRO_5034882878" evidence="3">
    <location>
        <begin position="26"/>
        <end position="168"/>
    </location>
</feature>
<gene>
    <name evidence="4" type="ORF">INT46_011347</name>
</gene>
<keyword evidence="2" id="KW-0812">Transmembrane</keyword>
<feature type="compositionally biased region" description="Acidic residues" evidence="1">
    <location>
        <begin position="59"/>
        <end position="78"/>
    </location>
</feature>
<reference evidence="4" key="1">
    <citation type="submission" date="2020-12" db="EMBL/GenBank/DDBJ databases">
        <title>Metabolic potential, ecology and presence of endohyphal bacteria is reflected in genomic diversity of Mucoromycotina.</title>
        <authorList>
            <person name="Muszewska A."/>
            <person name="Okrasinska A."/>
            <person name="Steczkiewicz K."/>
            <person name="Drgas O."/>
            <person name="Orlowska M."/>
            <person name="Perlinska-Lenart U."/>
            <person name="Aleksandrzak-Piekarczyk T."/>
            <person name="Szatraj K."/>
            <person name="Zielenkiewicz U."/>
            <person name="Pilsyk S."/>
            <person name="Malc E."/>
            <person name="Mieczkowski P."/>
            <person name="Kruszewska J.S."/>
            <person name="Biernat P."/>
            <person name="Pawlowska J."/>
        </authorList>
    </citation>
    <scope>NUCLEOTIDE SEQUENCE</scope>
    <source>
        <strain evidence="4">CBS 226.32</strain>
    </source>
</reference>
<evidence type="ECO:0000313" key="4">
    <source>
        <dbReference type="EMBL" id="KAG2191624.1"/>
    </source>
</evidence>
<evidence type="ECO:0000256" key="1">
    <source>
        <dbReference type="SAM" id="MobiDB-lite"/>
    </source>
</evidence>